<feature type="region of interest" description="Disordered" evidence="1">
    <location>
        <begin position="91"/>
        <end position="125"/>
    </location>
</feature>
<dbReference type="Proteomes" id="UP001196843">
    <property type="component" value="Unassembled WGS sequence"/>
</dbReference>
<name>A0ABS7HK54_9MICO</name>
<keyword evidence="3" id="KW-1185">Reference proteome</keyword>
<gene>
    <name evidence="2" type="ORF">JNB62_05395</name>
</gene>
<organism evidence="2 3">
    <name type="scientific">Microbacterium jejuense</name>
    <dbReference type="NCBI Taxonomy" id="1263637"/>
    <lineage>
        <taxon>Bacteria</taxon>
        <taxon>Bacillati</taxon>
        <taxon>Actinomycetota</taxon>
        <taxon>Actinomycetes</taxon>
        <taxon>Micrococcales</taxon>
        <taxon>Microbacteriaceae</taxon>
        <taxon>Microbacterium</taxon>
    </lineage>
</organism>
<evidence type="ECO:0000256" key="1">
    <source>
        <dbReference type="SAM" id="MobiDB-lite"/>
    </source>
</evidence>
<dbReference type="RefSeq" id="WP_220299832.1">
    <property type="nucleotide sequence ID" value="NZ_JAEUAW010000003.1"/>
</dbReference>
<dbReference type="EMBL" id="JAEUAW010000003">
    <property type="protein sequence ID" value="MBW9093110.1"/>
    <property type="molecule type" value="Genomic_DNA"/>
</dbReference>
<feature type="compositionally biased region" description="Basic and acidic residues" evidence="1">
    <location>
        <begin position="91"/>
        <end position="113"/>
    </location>
</feature>
<protein>
    <submittedName>
        <fullName evidence="2">Uncharacterized protein</fullName>
    </submittedName>
</protein>
<evidence type="ECO:0000313" key="2">
    <source>
        <dbReference type="EMBL" id="MBW9093110.1"/>
    </source>
</evidence>
<reference evidence="2 3" key="1">
    <citation type="journal article" date="2021" name="MBio">
        <title>Poor Competitiveness of Bradyrhizobium in Pigeon Pea Root Colonization in Indian Soils.</title>
        <authorList>
            <person name="Chalasani D."/>
            <person name="Basu A."/>
            <person name="Pullabhotla S.V.S.R.N."/>
            <person name="Jorrin B."/>
            <person name="Neal A.L."/>
            <person name="Poole P.S."/>
            <person name="Podile A.R."/>
            <person name="Tkacz A."/>
        </authorList>
    </citation>
    <scope>NUCLEOTIDE SEQUENCE [LARGE SCALE GENOMIC DNA]</scope>
    <source>
        <strain evidence="2 3">HU14</strain>
    </source>
</reference>
<evidence type="ECO:0000313" key="3">
    <source>
        <dbReference type="Proteomes" id="UP001196843"/>
    </source>
</evidence>
<accession>A0ABS7HK54</accession>
<comment type="caution">
    <text evidence="2">The sequence shown here is derived from an EMBL/GenBank/DDBJ whole genome shotgun (WGS) entry which is preliminary data.</text>
</comment>
<proteinExistence type="predicted"/>
<sequence>MAAEEPTAFRVVGPVAVVRSGKAERYVYRNGIIVADDIDEDNAKHLQDVGLIEAFELPEGAPEPEPTFSQEDIDAAVKAATEALTAELEQAKKDAADAAAERDAAKAELDKSKTPAPKAPAPKQS</sequence>